<dbReference type="EMBL" id="JAMKFB020000004">
    <property type="protein sequence ID" value="KAL0196466.1"/>
    <property type="molecule type" value="Genomic_DNA"/>
</dbReference>
<dbReference type="Gene3D" id="1.10.1300.10">
    <property type="entry name" value="3'5'-cyclic nucleotide phosphodiesterase, catalytic domain"/>
    <property type="match status" value="1"/>
</dbReference>
<dbReference type="SUPFAM" id="SSF109604">
    <property type="entry name" value="HD-domain/PDEase-like"/>
    <property type="match status" value="1"/>
</dbReference>
<dbReference type="InterPro" id="IPR023174">
    <property type="entry name" value="PDEase_CS"/>
</dbReference>
<dbReference type="PANTHER" id="PTHR11347">
    <property type="entry name" value="CYCLIC NUCLEOTIDE PHOSPHODIESTERASE"/>
    <property type="match status" value="1"/>
</dbReference>
<evidence type="ECO:0000256" key="1">
    <source>
        <dbReference type="ARBA" id="ARBA00022723"/>
    </source>
</evidence>
<organism evidence="4 5">
    <name type="scientific">Cirrhinus mrigala</name>
    <name type="common">Mrigala</name>
    <dbReference type="NCBI Taxonomy" id="683832"/>
    <lineage>
        <taxon>Eukaryota</taxon>
        <taxon>Metazoa</taxon>
        <taxon>Chordata</taxon>
        <taxon>Craniata</taxon>
        <taxon>Vertebrata</taxon>
        <taxon>Euteleostomi</taxon>
        <taxon>Actinopterygii</taxon>
        <taxon>Neopterygii</taxon>
        <taxon>Teleostei</taxon>
        <taxon>Ostariophysi</taxon>
        <taxon>Cypriniformes</taxon>
        <taxon>Cyprinidae</taxon>
        <taxon>Labeoninae</taxon>
        <taxon>Labeonini</taxon>
        <taxon>Cirrhinus</taxon>
    </lineage>
</organism>
<dbReference type="PROSITE" id="PS51845">
    <property type="entry name" value="PDEASE_I_2"/>
    <property type="match status" value="1"/>
</dbReference>
<evidence type="ECO:0000259" key="3">
    <source>
        <dbReference type="PROSITE" id="PS51845"/>
    </source>
</evidence>
<feature type="non-terminal residue" evidence="4">
    <location>
        <position position="1"/>
    </location>
</feature>
<proteinExistence type="predicted"/>
<dbReference type="Pfam" id="PF00233">
    <property type="entry name" value="PDEase_I"/>
    <property type="match status" value="1"/>
</dbReference>
<dbReference type="Proteomes" id="UP001529510">
    <property type="component" value="Unassembled WGS sequence"/>
</dbReference>
<evidence type="ECO:0000313" key="4">
    <source>
        <dbReference type="EMBL" id="KAL0196466.1"/>
    </source>
</evidence>
<protein>
    <recommendedName>
        <fullName evidence="3">PDEase domain-containing protein</fullName>
    </recommendedName>
</protein>
<dbReference type="GO" id="GO:0046872">
    <property type="term" value="F:metal ion binding"/>
    <property type="evidence" value="ECO:0007669"/>
    <property type="project" value="UniProtKB-KW"/>
</dbReference>
<dbReference type="InterPro" id="IPR002073">
    <property type="entry name" value="PDEase_catalytic_dom"/>
</dbReference>
<reference evidence="4 5" key="1">
    <citation type="submission" date="2024-05" db="EMBL/GenBank/DDBJ databases">
        <title>Genome sequencing and assembly of Indian major carp, Cirrhinus mrigala (Hamilton, 1822).</title>
        <authorList>
            <person name="Mohindra V."/>
            <person name="Chowdhury L.M."/>
            <person name="Lal K."/>
            <person name="Jena J.K."/>
        </authorList>
    </citation>
    <scope>NUCLEOTIDE SEQUENCE [LARGE SCALE GENOMIC DNA]</scope>
    <source>
        <strain evidence="4">CM1030</strain>
        <tissue evidence="4">Blood</tissue>
    </source>
</reference>
<gene>
    <name evidence="4" type="ORF">M9458_010038</name>
</gene>
<feature type="non-terminal residue" evidence="4">
    <location>
        <position position="66"/>
    </location>
</feature>
<evidence type="ECO:0000256" key="2">
    <source>
        <dbReference type="ARBA" id="ARBA00022801"/>
    </source>
</evidence>
<dbReference type="AlphaFoldDB" id="A0ABD0RD74"/>
<keyword evidence="5" id="KW-1185">Reference proteome</keyword>
<keyword evidence="2" id="KW-0378">Hydrolase</keyword>
<sequence>SDGGLAHGRTRYLMSRTYPVEEEGYGSLSGLIPALELMALYVAAAMHDYDHPGRTNAFLVATSAPQ</sequence>
<accession>A0ABD0RD74</accession>
<comment type="caution">
    <text evidence="4">The sequence shown here is derived from an EMBL/GenBank/DDBJ whole genome shotgun (WGS) entry which is preliminary data.</text>
</comment>
<evidence type="ECO:0000313" key="5">
    <source>
        <dbReference type="Proteomes" id="UP001529510"/>
    </source>
</evidence>
<dbReference type="InterPro" id="IPR036971">
    <property type="entry name" value="PDEase_catalytic_dom_sf"/>
</dbReference>
<dbReference type="GO" id="GO:0016787">
    <property type="term" value="F:hydrolase activity"/>
    <property type="evidence" value="ECO:0007669"/>
    <property type="project" value="UniProtKB-KW"/>
</dbReference>
<dbReference type="PROSITE" id="PS00126">
    <property type="entry name" value="PDEASE_I_1"/>
    <property type="match status" value="1"/>
</dbReference>
<keyword evidence="1" id="KW-0479">Metal-binding</keyword>
<name>A0ABD0RD74_CIRMR</name>
<feature type="domain" description="PDEase" evidence="3">
    <location>
        <begin position="1"/>
        <end position="66"/>
    </location>
</feature>